<feature type="domain" description="PPM-type phosphatase" evidence="1">
    <location>
        <begin position="35"/>
        <end position="229"/>
    </location>
</feature>
<dbReference type="Pfam" id="PF13672">
    <property type="entry name" value="PP2C_2"/>
    <property type="match status" value="1"/>
</dbReference>
<dbReference type="Proteomes" id="UP000464013">
    <property type="component" value="Chromosome"/>
</dbReference>
<evidence type="ECO:0000313" key="3">
    <source>
        <dbReference type="Proteomes" id="UP000464013"/>
    </source>
</evidence>
<reference evidence="2 3" key="1">
    <citation type="submission" date="2019-01" db="EMBL/GenBank/DDBJ databases">
        <title>Complete genome of a denitifying bacterium Halomons sp. BC-M4-5.</title>
        <authorList>
            <person name="Wang L."/>
            <person name="Shao Z."/>
        </authorList>
    </citation>
    <scope>NUCLEOTIDE SEQUENCE [LARGE SCALE GENOMIC DNA]</scope>
    <source>
        <strain evidence="2 3">BC-M4-5</strain>
    </source>
</reference>
<dbReference type="OrthoDB" id="9805674at2"/>
<dbReference type="KEGG" id="htx:EKK97_02645"/>
<protein>
    <submittedName>
        <fullName evidence="2">Protein phosphatase 2C domain-containing protein</fullName>
    </submittedName>
</protein>
<gene>
    <name evidence="2" type="ORF">EKK97_02645</name>
</gene>
<accession>A0A6I6SGQ6</accession>
<dbReference type="SUPFAM" id="SSF81606">
    <property type="entry name" value="PP2C-like"/>
    <property type="match status" value="1"/>
</dbReference>
<evidence type="ECO:0000313" key="2">
    <source>
        <dbReference type="EMBL" id="QHC48722.1"/>
    </source>
</evidence>
<dbReference type="AlphaFoldDB" id="A0A6I6SGQ6"/>
<dbReference type="InterPro" id="IPR001932">
    <property type="entry name" value="PPM-type_phosphatase-like_dom"/>
</dbReference>
<keyword evidence="3" id="KW-1185">Reference proteome</keyword>
<dbReference type="RefSeq" id="WP_159548747.1">
    <property type="nucleotide sequence ID" value="NZ_CP035042.1"/>
</dbReference>
<organism evidence="2 3">
    <name type="scientific">Billgrantia tianxiuensis</name>
    <dbReference type="NCBI Taxonomy" id="2497861"/>
    <lineage>
        <taxon>Bacteria</taxon>
        <taxon>Pseudomonadati</taxon>
        <taxon>Pseudomonadota</taxon>
        <taxon>Gammaproteobacteria</taxon>
        <taxon>Oceanospirillales</taxon>
        <taxon>Halomonadaceae</taxon>
        <taxon>Billgrantia</taxon>
    </lineage>
</organism>
<sequence length="285" mass="30866">MPVETDRIESVAVPAWSALAVATAGLAHLESEPPLPCQDAAGVATEPRPVLVVADGAGSSPASELGARTLVSAMRRLADTLDAQLAWLLDGREEPGREAARQFAELLVRHASGTLADRAAEQQRPVRDLRCTLLLALVGRERLLWLKVGDGELVLERAVPIEPEEGGEAELAPHLSTLGERGKGEFANQTVFVDERLTFEQVQYGCEPVTTLTGIALMSDGAAEKLVSFDGTQVSGQISHWLDDLRRGRLRQRDLVRRFYSESFCHGTSGDDRSIALLARELEAL</sequence>
<dbReference type="InterPro" id="IPR036457">
    <property type="entry name" value="PPM-type-like_dom_sf"/>
</dbReference>
<dbReference type="EMBL" id="CP035042">
    <property type="protein sequence ID" value="QHC48722.1"/>
    <property type="molecule type" value="Genomic_DNA"/>
</dbReference>
<evidence type="ECO:0000259" key="1">
    <source>
        <dbReference type="Pfam" id="PF13672"/>
    </source>
</evidence>
<proteinExistence type="predicted"/>
<name>A0A6I6SGQ6_9GAMM</name>
<dbReference type="Gene3D" id="3.60.40.10">
    <property type="entry name" value="PPM-type phosphatase domain"/>
    <property type="match status" value="1"/>
</dbReference>